<dbReference type="InterPro" id="IPR022529">
    <property type="entry name" value="DUF3530"/>
</dbReference>
<comment type="caution">
    <text evidence="3">The sequence shown here is derived from an EMBL/GenBank/DDBJ whole genome shotgun (WGS) entry which is preliminary data.</text>
</comment>
<name>A0A934JNV9_9GAMM</name>
<reference evidence="3" key="1">
    <citation type="submission" date="2020-12" db="EMBL/GenBank/DDBJ databases">
        <title>Marinomonas arctica sp. nov., a psychrotolerant bacterium isolated from the Arctic.</title>
        <authorList>
            <person name="Zhang Y."/>
        </authorList>
    </citation>
    <scope>NUCLEOTIDE SEQUENCE</scope>
    <source>
        <strain evidence="3">C1424</strain>
    </source>
</reference>
<dbReference type="Pfam" id="PF12048">
    <property type="entry name" value="DUF3530"/>
    <property type="match status" value="1"/>
</dbReference>
<dbReference type="GO" id="GO:0016787">
    <property type="term" value="F:hydrolase activity"/>
    <property type="evidence" value="ECO:0007669"/>
    <property type="project" value="UniProtKB-KW"/>
</dbReference>
<feature type="region of interest" description="Disordered" evidence="1">
    <location>
        <begin position="26"/>
        <end position="45"/>
    </location>
</feature>
<dbReference type="EMBL" id="JAEMNX010000003">
    <property type="protein sequence ID" value="MBJ7537003.1"/>
    <property type="molecule type" value="Genomic_DNA"/>
</dbReference>
<keyword evidence="4" id="KW-1185">Reference proteome</keyword>
<proteinExistence type="predicted"/>
<evidence type="ECO:0000256" key="2">
    <source>
        <dbReference type="SAM" id="SignalP"/>
    </source>
</evidence>
<evidence type="ECO:0000256" key="1">
    <source>
        <dbReference type="SAM" id="MobiDB-lite"/>
    </source>
</evidence>
<keyword evidence="3" id="KW-0378">Hydrolase</keyword>
<feature type="signal peptide" evidence="2">
    <location>
        <begin position="1"/>
        <end position="24"/>
    </location>
</feature>
<organism evidence="3 4">
    <name type="scientific">Marinomonas transparens</name>
    <dbReference type="NCBI Taxonomy" id="2795388"/>
    <lineage>
        <taxon>Bacteria</taxon>
        <taxon>Pseudomonadati</taxon>
        <taxon>Pseudomonadota</taxon>
        <taxon>Gammaproteobacteria</taxon>
        <taxon>Oceanospirillales</taxon>
        <taxon>Oceanospirillaceae</taxon>
        <taxon>Marinomonas</taxon>
    </lineage>
</organism>
<dbReference type="Proteomes" id="UP000628710">
    <property type="component" value="Unassembled WGS sequence"/>
</dbReference>
<gene>
    <name evidence="3" type="ORF">I8J31_04835</name>
</gene>
<keyword evidence="2" id="KW-0732">Signal</keyword>
<sequence length="320" mass="35627">MKKNYALFISLLTTLAVNTSSVLAADEPQNTTTPTTDKNDTPRVAPTPQATRIKALEADLTKKNLQHQILTLEADGTPFLALYEPSLTSSTQGCVILIHADNEHPNWPSAISPLRNALPSYSWCTLSIEVPDIIKRAIPVKVTPISTEDDDNKEKISLPNQQIVFARIQAAIAQAKSDEVESFVFLGYKTGASYALNFLVENKSSGEALVLIDMETPEATPNHDIAQLIRQIPQPILDYYTNNNASKQQFALWRQQAANQRKNTIGDFIQLDAQPDRAHGNDSKPLLIQRVRGFLKQNTSQVDQQKPFPEYKKGLFYKSP</sequence>
<feature type="chain" id="PRO_5038094997" evidence="2">
    <location>
        <begin position="25"/>
        <end position="320"/>
    </location>
</feature>
<evidence type="ECO:0000313" key="3">
    <source>
        <dbReference type="EMBL" id="MBJ7537003.1"/>
    </source>
</evidence>
<dbReference type="RefSeq" id="WP_199467183.1">
    <property type="nucleotide sequence ID" value="NZ_JAEMNX010000003.1"/>
</dbReference>
<dbReference type="AlphaFoldDB" id="A0A934JNV9"/>
<protein>
    <submittedName>
        <fullName evidence="3">Alpha/beta hydrolase family protein</fullName>
    </submittedName>
</protein>
<evidence type="ECO:0000313" key="4">
    <source>
        <dbReference type="Proteomes" id="UP000628710"/>
    </source>
</evidence>
<accession>A0A934JNV9</accession>